<organism evidence="1 2">
    <name type="scientific">Cirrhinus molitorella</name>
    <name type="common">mud carp</name>
    <dbReference type="NCBI Taxonomy" id="172907"/>
    <lineage>
        <taxon>Eukaryota</taxon>
        <taxon>Metazoa</taxon>
        <taxon>Chordata</taxon>
        <taxon>Craniata</taxon>
        <taxon>Vertebrata</taxon>
        <taxon>Euteleostomi</taxon>
        <taxon>Actinopterygii</taxon>
        <taxon>Neopterygii</taxon>
        <taxon>Teleostei</taxon>
        <taxon>Ostariophysi</taxon>
        <taxon>Cypriniformes</taxon>
        <taxon>Cyprinidae</taxon>
        <taxon>Labeoninae</taxon>
        <taxon>Labeonini</taxon>
        <taxon>Cirrhinus</taxon>
    </lineage>
</organism>
<dbReference type="Proteomes" id="UP001558613">
    <property type="component" value="Unassembled WGS sequence"/>
</dbReference>
<evidence type="ECO:0000313" key="1">
    <source>
        <dbReference type="EMBL" id="KAL1260712.1"/>
    </source>
</evidence>
<reference evidence="1 2" key="1">
    <citation type="submission" date="2023-09" db="EMBL/GenBank/DDBJ databases">
        <authorList>
            <person name="Wang M."/>
        </authorList>
    </citation>
    <scope>NUCLEOTIDE SEQUENCE [LARGE SCALE GENOMIC DNA]</scope>
    <source>
        <strain evidence="1">GT-2023</strain>
        <tissue evidence="1">Liver</tissue>
    </source>
</reference>
<gene>
    <name evidence="1" type="ORF">QQF64_008539</name>
</gene>
<sequence>MSAQKQGSMSVKRFKSLIIEERANEHSQMPPSGSGELKKPFVCHSSFPLAAISKERCRELQTSMCSGPSPFSDLLWIRASRLTYAVHRPSWLTKGTRKRDTRYR</sequence>
<protein>
    <submittedName>
        <fullName evidence="1">Uncharacterized protein</fullName>
    </submittedName>
</protein>
<name>A0ABR3M9W9_9TELE</name>
<evidence type="ECO:0000313" key="2">
    <source>
        <dbReference type="Proteomes" id="UP001558613"/>
    </source>
</evidence>
<proteinExistence type="predicted"/>
<accession>A0ABR3M9W9</accession>
<comment type="caution">
    <text evidence="1">The sequence shown here is derived from an EMBL/GenBank/DDBJ whole genome shotgun (WGS) entry which is preliminary data.</text>
</comment>
<keyword evidence="2" id="KW-1185">Reference proteome</keyword>
<dbReference type="EMBL" id="JAYMGO010000015">
    <property type="protein sequence ID" value="KAL1260712.1"/>
    <property type="molecule type" value="Genomic_DNA"/>
</dbReference>